<sequence length="163" mass="18159">MYSTNIYSLILIRFFQGIGAGGVSVIARSILRDNFRGDELAKALSYLSIAFVISLGIGQSIGSVILTILGWKYIFYVLALGSLISMLLLPAKKYNHSKNEENSVYNYSNLLKNKHYIYAVLIGGIGYGAIISFNIMAPLIFKFNFGWSESEYGIIRIPISMSY</sequence>
<name>W3V2K9_9GAMM</name>
<evidence type="ECO:0000256" key="5">
    <source>
        <dbReference type="ARBA" id="ARBA00023136"/>
    </source>
</evidence>
<dbReference type="InterPro" id="IPR036259">
    <property type="entry name" value="MFS_trans_sf"/>
</dbReference>
<protein>
    <submittedName>
        <fullName evidence="8">Arabinose efflux permease family protein</fullName>
    </submittedName>
</protein>
<keyword evidence="5 6" id="KW-0472">Membrane</keyword>
<dbReference type="AlphaFoldDB" id="W3V2K9"/>
<dbReference type="Proteomes" id="UP000018957">
    <property type="component" value="Unassembled WGS sequence"/>
</dbReference>
<keyword evidence="2" id="KW-1003">Cell membrane</keyword>
<evidence type="ECO:0000256" key="3">
    <source>
        <dbReference type="ARBA" id="ARBA00022692"/>
    </source>
</evidence>
<evidence type="ECO:0000259" key="7">
    <source>
        <dbReference type="PROSITE" id="PS50850"/>
    </source>
</evidence>
<feature type="transmembrane region" description="Helical" evidence="6">
    <location>
        <begin position="73"/>
        <end position="91"/>
    </location>
</feature>
<dbReference type="PATRIC" id="fig|1004151.3.peg.4751"/>
<comment type="subcellular location">
    <subcellularLocation>
        <location evidence="1">Cell membrane</location>
        <topology evidence="1">Multi-pass membrane protein</topology>
    </subcellularLocation>
</comment>
<dbReference type="SUPFAM" id="SSF103473">
    <property type="entry name" value="MFS general substrate transporter"/>
    <property type="match status" value="1"/>
</dbReference>
<dbReference type="GO" id="GO:0022857">
    <property type="term" value="F:transmembrane transporter activity"/>
    <property type="evidence" value="ECO:0007669"/>
    <property type="project" value="InterPro"/>
</dbReference>
<gene>
    <name evidence="8" type="ORF">PTE_04600</name>
</gene>
<dbReference type="PANTHER" id="PTHR43124">
    <property type="entry name" value="PURINE EFFLUX PUMP PBUE"/>
    <property type="match status" value="1"/>
</dbReference>
<proteinExistence type="predicted"/>
<evidence type="ECO:0000256" key="4">
    <source>
        <dbReference type="ARBA" id="ARBA00022989"/>
    </source>
</evidence>
<evidence type="ECO:0000313" key="8">
    <source>
        <dbReference type="EMBL" id="ETS29375.1"/>
    </source>
</evidence>
<keyword evidence="4 6" id="KW-1133">Transmembrane helix</keyword>
<evidence type="ECO:0000256" key="6">
    <source>
        <dbReference type="SAM" id="Phobius"/>
    </source>
</evidence>
<feature type="domain" description="Major facilitator superfamily (MFS) profile" evidence="7">
    <location>
        <begin position="1"/>
        <end position="163"/>
    </location>
</feature>
<dbReference type="GO" id="GO:0005886">
    <property type="term" value="C:plasma membrane"/>
    <property type="evidence" value="ECO:0007669"/>
    <property type="project" value="UniProtKB-SubCell"/>
</dbReference>
<feature type="transmembrane region" description="Helical" evidence="6">
    <location>
        <begin position="116"/>
        <end position="141"/>
    </location>
</feature>
<evidence type="ECO:0000256" key="1">
    <source>
        <dbReference type="ARBA" id="ARBA00004651"/>
    </source>
</evidence>
<accession>W3V2K9</accession>
<evidence type="ECO:0000313" key="9">
    <source>
        <dbReference type="Proteomes" id="UP000018957"/>
    </source>
</evidence>
<keyword evidence="9" id="KW-1185">Reference proteome</keyword>
<comment type="caution">
    <text evidence="8">The sequence shown here is derived from an EMBL/GenBank/DDBJ whole genome shotgun (WGS) entry which is preliminary data.</text>
</comment>
<organism evidence="8 9">
    <name type="scientific">Photorhabdus khanii NC19</name>
    <dbReference type="NCBI Taxonomy" id="1004151"/>
    <lineage>
        <taxon>Bacteria</taxon>
        <taxon>Pseudomonadati</taxon>
        <taxon>Pseudomonadota</taxon>
        <taxon>Gammaproteobacteria</taxon>
        <taxon>Enterobacterales</taxon>
        <taxon>Morganellaceae</taxon>
        <taxon>Photorhabdus</taxon>
    </lineage>
</organism>
<dbReference type="EMBL" id="AYSJ01000017">
    <property type="protein sequence ID" value="ETS29375.1"/>
    <property type="molecule type" value="Genomic_DNA"/>
</dbReference>
<feature type="transmembrane region" description="Helical" evidence="6">
    <location>
        <begin position="43"/>
        <end position="67"/>
    </location>
</feature>
<dbReference type="InterPro" id="IPR020846">
    <property type="entry name" value="MFS_dom"/>
</dbReference>
<dbReference type="PROSITE" id="PS50850">
    <property type="entry name" value="MFS"/>
    <property type="match status" value="1"/>
</dbReference>
<dbReference type="Gene3D" id="1.20.1720.10">
    <property type="entry name" value="Multidrug resistance protein D"/>
    <property type="match status" value="1"/>
</dbReference>
<dbReference type="RefSeq" id="WP_241826137.1">
    <property type="nucleotide sequence ID" value="NZ_AYSJ01000017.1"/>
</dbReference>
<evidence type="ECO:0000256" key="2">
    <source>
        <dbReference type="ARBA" id="ARBA00022475"/>
    </source>
</evidence>
<dbReference type="InterPro" id="IPR011701">
    <property type="entry name" value="MFS"/>
</dbReference>
<dbReference type="PANTHER" id="PTHR43124:SF3">
    <property type="entry name" value="CHLORAMPHENICOL EFFLUX PUMP RV0191"/>
    <property type="match status" value="1"/>
</dbReference>
<dbReference type="InterPro" id="IPR050189">
    <property type="entry name" value="MFS_Efflux_Transporters"/>
</dbReference>
<dbReference type="Pfam" id="PF07690">
    <property type="entry name" value="MFS_1"/>
    <property type="match status" value="1"/>
</dbReference>
<keyword evidence="3 6" id="KW-0812">Transmembrane</keyword>
<feature type="transmembrane region" description="Helical" evidence="6">
    <location>
        <begin position="6"/>
        <end position="31"/>
    </location>
</feature>
<reference evidence="8 9" key="1">
    <citation type="submission" date="2013-11" db="EMBL/GenBank/DDBJ databases">
        <title>Elucidation of the Photorhabdus temperata genome and generation of transposon mutant library to identify motility mutants.</title>
        <authorList>
            <person name="Hurst S.G.IV."/>
            <person name="Micheals B."/>
            <person name="Abebe-Akele F."/>
            <person name="Rowedder H."/>
            <person name="Bullock H."/>
            <person name="Jackobeck R."/>
            <person name="Janicki E."/>
            <person name="Tisa L.S."/>
        </authorList>
    </citation>
    <scope>NUCLEOTIDE SEQUENCE [LARGE SCALE GENOMIC DNA]</scope>
    <source>
        <strain evidence="8 9">NC19</strain>
    </source>
</reference>